<sequence>MYNQKDNTENIIFTEKTKMAIDNSKLSSHEFHRNKNAIVIGVNCSLSS</sequence>
<accession>A0ABN0A8E2</accession>
<name>A0ABN0A8E2_AERVM</name>
<organism evidence="1 2">
    <name type="scientific">Aerococcus viridans (strain ATCC 11563 / DSM 20340 / CCUG 4311 / JCM 20461 / NBRC 12219 / NCTC 8251 / M1)</name>
    <dbReference type="NCBI Taxonomy" id="655812"/>
    <lineage>
        <taxon>Bacteria</taxon>
        <taxon>Bacillati</taxon>
        <taxon>Bacillota</taxon>
        <taxon>Bacilli</taxon>
        <taxon>Lactobacillales</taxon>
        <taxon>Aerococcaceae</taxon>
        <taxon>Aerococcus</taxon>
    </lineage>
</organism>
<dbReference type="Proteomes" id="UP000003764">
    <property type="component" value="Unassembled WGS sequence"/>
</dbReference>
<proteinExistence type="predicted"/>
<dbReference type="EMBL" id="ADNT01000083">
    <property type="protein sequence ID" value="EFG49463.1"/>
    <property type="molecule type" value="Genomic_DNA"/>
</dbReference>
<keyword evidence="2" id="KW-1185">Reference proteome</keyword>
<evidence type="ECO:0000313" key="1">
    <source>
        <dbReference type="EMBL" id="EFG49463.1"/>
    </source>
</evidence>
<protein>
    <submittedName>
        <fullName evidence="1">Uncharacterized protein</fullName>
    </submittedName>
</protein>
<reference evidence="1 2" key="1">
    <citation type="submission" date="2010-04" db="EMBL/GenBank/DDBJ databases">
        <authorList>
            <person name="Muzny D."/>
            <person name="Qin X."/>
            <person name="Deng J."/>
            <person name="Jiang H."/>
            <person name="Liu Y."/>
            <person name="Qu J."/>
            <person name="Song X.-Z."/>
            <person name="Zhang L."/>
            <person name="Thornton R."/>
            <person name="Coyle M."/>
            <person name="Francisco L."/>
            <person name="Jackson L."/>
            <person name="Javaid M."/>
            <person name="Korchina V."/>
            <person name="Kovar C."/>
            <person name="Mata R."/>
            <person name="Mathew T."/>
            <person name="Ngo R."/>
            <person name="Nguyen L."/>
            <person name="Nguyen N."/>
            <person name="Okwuonu G."/>
            <person name="Ongeri F."/>
            <person name="Pham C."/>
            <person name="Simmons D."/>
            <person name="Wilczek-Boney K."/>
            <person name="Hale W."/>
            <person name="Jakkamsetti A."/>
            <person name="Pham P."/>
            <person name="Ruth R."/>
            <person name="San Lucas F."/>
            <person name="Warren J."/>
            <person name="Zhang J."/>
            <person name="Zhao Z."/>
            <person name="Zhou C."/>
            <person name="Zhu D."/>
            <person name="Lee S."/>
            <person name="Bess C."/>
            <person name="Blankenburg K."/>
            <person name="Forbes L."/>
            <person name="Fu Q."/>
            <person name="Gubbala S."/>
            <person name="Hirani K."/>
            <person name="Jayaseelan J.C."/>
            <person name="Lara F."/>
            <person name="Munidasa M."/>
            <person name="Palculict T."/>
            <person name="Patil S."/>
            <person name="Pu L.-L."/>
            <person name="Saada N."/>
            <person name="Tang L."/>
            <person name="Weissenberger G."/>
            <person name="Zhu Y."/>
            <person name="Hemphill L."/>
            <person name="Shang Y."/>
            <person name="Youmans B."/>
            <person name="Ayvaz T."/>
            <person name="Ross M."/>
            <person name="Santibanez J."/>
            <person name="Aqrawi P."/>
            <person name="Gross S."/>
            <person name="Joshi V."/>
            <person name="Fowler G."/>
            <person name="Nazareth L."/>
            <person name="Reid J."/>
            <person name="Worley K."/>
            <person name="Petrosino J."/>
            <person name="Highlander S."/>
            <person name="Gibbs R."/>
            <person name="Gibbs R."/>
        </authorList>
    </citation>
    <scope>NUCLEOTIDE SEQUENCE [LARGE SCALE GENOMIC DNA]</scope>
    <source>
        <strain evidence="1 2">ATCC 11563</strain>
    </source>
</reference>
<evidence type="ECO:0000313" key="2">
    <source>
        <dbReference type="Proteomes" id="UP000003764"/>
    </source>
</evidence>
<feature type="non-terminal residue" evidence="1">
    <location>
        <position position="48"/>
    </location>
</feature>
<comment type="caution">
    <text evidence="1">The sequence shown here is derived from an EMBL/GenBank/DDBJ whole genome shotgun (WGS) entry which is preliminary data.</text>
</comment>
<gene>
    <name evidence="1" type="ORF">HMPREF0061_1190</name>
</gene>